<organism evidence="1 2">
    <name type="scientific">Fictibacillus solisalsi</name>
    <dbReference type="NCBI Taxonomy" id="459525"/>
    <lineage>
        <taxon>Bacteria</taxon>
        <taxon>Bacillati</taxon>
        <taxon>Bacillota</taxon>
        <taxon>Bacilli</taxon>
        <taxon>Bacillales</taxon>
        <taxon>Fictibacillaceae</taxon>
        <taxon>Fictibacillus</taxon>
    </lineage>
</organism>
<name>A0A1G9Y2G9_9BACL</name>
<sequence>MNESHQHISYLSSKQLVEIGTVLTGESVAEASLGQFPQPLWIRSI</sequence>
<evidence type="ECO:0000313" key="1">
    <source>
        <dbReference type="EMBL" id="SDN03294.1"/>
    </source>
</evidence>
<accession>A0A1G9Y2G9</accession>
<gene>
    <name evidence="1" type="ORF">SAMN04488137_3167</name>
</gene>
<dbReference type="Proteomes" id="UP000199544">
    <property type="component" value="Unassembled WGS sequence"/>
</dbReference>
<dbReference type="AlphaFoldDB" id="A0A1G9Y2G9"/>
<protein>
    <submittedName>
        <fullName evidence="1">Uncharacterized protein</fullName>
    </submittedName>
</protein>
<keyword evidence="2" id="KW-1185">Reference proteome</keyword>
<dbReference type="EMBL" id="FNHW01000001">
    <property type="protein sequence ID" value="SDN03294.1"/>
    <property type="molecule type" value="Genomic_DNA"/>
</dbReference>
<dbReference type="STRING" id="459525.SAMN04488137_3167"/>
<reference evidence="2" key="1">
    <citation type="submission" date="2016-10" db="EMBL/GenBank/DDBJ databases">
        <authorList>
            <person name="Varghese N."/>
            <person name="Submissions S."/>
        </authorList>
    </citation>
    <scope>NUCLEOTIDE SEQUENCE [LARGE SCALE GENOMIC DNA]</scope>
    <source>
        <strain evidence="2">CGMCC 1.6854</strain>
    </source>
</reference>
<proteinExistence type="predicted"/>
<evidence type="ECO:0000313" key="2">
    <source>
        <dbReference type="Proteomes" id="UP000199544"/>
    </source>
</evidence>